<dbReference type="GO" id="GO:0005737">
    <property type="term" value="C:cytoplasm"/>
    <property type="evidence" value="ECO:0007669"/>
    <property type="project" value="UniProtKB-SubCell"/>
</dbReference>
<keyword evidence="6" id="KW-1185">Reference proteome</keyword>
<dbReference type="GO" id="GO:0046872">
    <property type="term" value="F:metal ion binding"/>
    <property type="evidence" value="ECO:0007669"/>
    <property type="project" value="TreeGrafter"/>
</dbReference>
<sequence length="87" mass="9454">MLKPLHDYVLLKKEKEEEKTTASGIILTTSKEPSKLAVVEAVGSGVKDAGYKAGDRVLFKEYAGTNVKIGDDEFIVIKDEDVIAVAE</sequence>
<dbReference type="InterPro" id="IPR020818">
    <property type="entry name" value="Chaperonin_GroES"/>
</dbReference>
<dbReference type="EMBL" id="JACHHK010000008">
    <property type="protein sequence ID" value="MBB5183762.1"/>
    <property type="molecule type" value="Genomic_DNA"/>
</dbReference>
<evidence type="ECO:0000256" key="3">
    <source>
        <dbReference type="HAMAP-Rule" id="MF_00580"/>
    </source>
</evidence>
<comment type="subunit">
    <text evidence="3">Heptamer of 7 subunits arranged in a ring. Interacts with the chaperonin GroEL.</text>
</comment>
<evidence type="ECO:0000256" key="1">
    <source>
        <dbReference type="ARBA" id="ARBA00006975"/>
    </source>
</evidence>
<dbReference type="GO" id="GO:0051087">
    <property type="term" value="F:protein-folding chaperone binding"/>
    <property type="evidence" value="ECO:0007669"/>
    <property type="project" value="TreeGrafter"/>
</dbReference>
<reference evidence="5 6" key="1">
    <citation type="submission" date="2020-08" db="EMBL/GenBank/DDBJ databases">
        <title>Genomic Encyclopedia of Type Strains, Phase IV (KMG-IV): sequencing the most valuable type-strain genomes for metagenomic binning, comparative biology and taxonomic classification.</title>
        <authorList>
            <person name="Goeker M."/>
        </authorList>
    </citation>
    <scope>NUCLEOTIDE SEQUENCE [LARGE SCALE GENOMIC DNA]</scope>
    <source>
        <strain evidence="5 6">DSM 25799</strain>
    </source>
</reference>
<name>A0A7W8CY56_9FIRM</name>
<dbReference type="Gene3D" id="2.30.33.40">
    <property type="entry name" value="GroES chaperonin"/>
    <property type="match status" value="1"/>
</dbReference>
<evidence type="ECO:0000256" key="2">
    <source>
        <dbReference type="ARBA" id="ARBA00023186"/>
    </source>
</evidence>
<evidence type="ECO:0000313" key="5">
    <source>
        <dbReference type="EMBL" id="MBB5183762.1"/>
    </source>
</evidence>
<protein>
    <recommendedName>
        <fullName evidence="3">Co-chaperonin GroES</fullName>
    </recommendedName>
    <alternativeName>
        <fullName evidence="3">10 kDa chaperonin</fullName>
    </alternativeName>
    <alternativeName>
        <fullName evidence="3">Chaperonin-10</fullName>
        <shortName evidence="3">Cpn10</shortName>
    </alternativeName>
</protein>
<dbReference type="HAMAP" id="MF_00580">
    <property type="entry name" value="CH10"/>
    <property type="match status" value="1"/>
</dbReference>
<accession>A0A7W8CY56</accession>
<dbReference type="PANTHER" id="PTHR10772:SF58">
    <property type="entry name" value="CO-CHAPERONIN GROES"/>
    <property type="match status" value="1"/>
</dbReference>
<comment type="subcellular location">
    <subcellularLocation>
        <location evidence="3">Cytoplasm</location>
    </subcellularLocation>
</comment>
<gene>
    <name evidence="3" type="primary">groES</name>
    <name evidence="3" type="synonym">groS</name>
    <name evidence="5" type="ORF">HNQ47_001803</name>
</gene>
<comment type="function">
    <text evidence="3 4">Together with the chaperonin GroEL, plays an essential role in assisting protein folding. The GroEL-GroES system forms a nano-cage that allows encapsulation of the non-native substrate proteins and provides a physical environment optimized to promote and accelerate protein folding. GroES binds to the apical surface of the GroEL ring, thereby capping the opening of the GroEL channel.</text>
</comment>
<comment type="similarity">
    <text evidence="1 3 4">Belongs to the GroES chaperonin family.</text>
</comment>
<dbReference type="PANTHER" id="PTHR10772">
    <property type="entry name" value="10 KDA HEAT SHOCK PROTEIN"/>
    <property type="match status" value="1"/>
</dbReference>
<comment type="caution">
    <text evidence="5">The sequence shown here is derived from an EMBL/GenBank/DDBJ whole genome shotgun (WGS) entry which is preliminary data.</text>
</comment>
<dbReference type="Pfam" id="PF00166">
    <property type="entry name" value="Cpn10"/>
    <property type="match status" value="1"/>
</dbReference>
<evidence type="ECO:0000313" key="6">
    <source>
        <dbReference type="Proteomes" id="UP000539953"/>
    </source>
</evidence>
<dbReference type="SMART" id="SM00883">
    <property type="entry name" value="Cpn10"/>
    <property type="match status" value="1"/>
</dbReference>
<proteinExistence type="inferred from homology"/>
<dbReference type="RefSeq" id="WP_183329058.1">
    <property type="nucleotide sequence ID" value="NZ_JACHHK010000008.1"/>
</dbReference>
<dbReference type="Proteomes" id="UP000539953">
    <property type="component" value="Unassembled WGS sequence"/>
</dbReference>
<organism evidence="5 6">
    <name type="scientific">Catenisphaera adipataccumulans</name>
    <dbReference type="NCBI Taxonomy" id="700500"/>
    <lineage>
        <taxon>Bacteria</taxon>
        <taxon>Bacillati</taxon>
        <taxon>Bacillota</taxon>
        <taxon>Erysipelotrichia</taxon>
        <taxon>Erysipelotrichales</taxon>
        <taxon>Erysipelotrichaceae</taxon>
        <taxon>Catenisphaera</taxon>
    </lineage>
</organism>
<dbReference type="CDD" id="cd00320">
    <property type="entry name" value="cpn10"/>
    <property type="match status" value="1"/>
</dbReference>
<evidence type="ECO:0000256" key="4">
    <source>
        <dbReference type="RuleBase" id="RU000535"/>
    </source>
</evidence>
<dbReference type="InterPro" id="IPR037124">
    <property type="entry name" value="Chaperonin_GroES_sf"/>
</dbReference>
<dbReference type="GO" id="GO:0044183">
    <property type="term" value="F:protein folding chaperone"/>
    <property type="evidence" value="ECO:0007669"/>
    <property type="project" value="InterPro"/>
</dbReference>
<dbReference type="AlphaFoldDB" id="A0A7W8CY56"/>
<dbReference type="GO" id="GO:0051082">
    <property type="term" value="F:unfolded protein binding"/>
    <property type="evidence" value="ECO:0007669"/>
    <property type="project" value="TreeGrafter"/>
</dbReference>
<keyword evidence="3" id="KW-0963">Cytoplasm</keyword>
<dbReference type="SUPFAM" id="SSF50129">
    <property type="entry name" value="GroES-like"/>
    <property type="match status" value="1"/>
</dbReference>
<dbReference type="GO" id="GO:0005524">
    <property type="term" value="F:ATP binding"/>
    <property type="evidence" value="ECO:0007669"/>
    <property type="project" value="InterPro"/>
</dbReference>
<dbReference type="InterPro" id="IPR011032">
    <property type="entry name" value="GroES-like_sf"/>
</dbReference>
<keyword evidence="2 3" id="KW-0143">Chaperone</keyword>
<dbReference type="PRINTS" id="PR00297">
    <property type="entry name" value="CHAPERONIN10"/>
</dbReference>